<comment type="caution">
    <text evidence="1">The sequence shown here is derived from an EMBL/GenBank/DDBJ whole genome shotgun (WGS) entry which is preliminary data.</text>
</comment>
<proteinExistence type="predicted"/>
<name>A0ABD2AQA5_VESMC</name>
<keyword evidence="2" id="KW-1185">Reference proteome</keyword>
<dbReference type="AlphaFoldDB" id="A0ABD2AQA5"/>
<organism evidence="1 2">
    <name type="scientific">Vespula maculifrons</name>
    <name type="common">Eastern yellow jacket</name>
    <name type="synonym">Wasp</name>
    <dbReference type="NCBI Taxonomy" id="7453"/>
    <lineage>
        <taxon>Eukaryota</taxon>
        <taxon>Metazoa</taxon>
        <taxon>Ecdysozoa</taxon>
        <taxon>Arthropoda</taxon>
        <taxon>Hexapoda</taxon>
        <taxon>Insecta</taxon>
        <taxon>Pterygota</taxon>
        <taxon>Neoptera</taxon>
        <taxon>Endopterygota</taxon>
        <taxon>Hymenoptera</taxon>
        <taxon>Apocrita</taxon>
        <taxon>Aculeata</taxon>
        <taxon>Vespoidea</taxon>
        <taxon>Vespidae</taxon>
        <taxon>Vespinae</taxon>
        <taxon>Vespula</taxon>
    </lineage>
</organism>
<dbReference type="Proteomes" id="UP001607303">
    <property type="component" value="Unassembled WGS sequence"/>
</dbReference>
<reference evidence="1 2" key="1">
    <citation type="journal article" date="2024" name="Ann. Entomol. Soc. Am.">
        <title>Genomic analyses of the southern and eastern yellowjacket wasps (Hymenoptera: Vespidae) reveal evolutionary signatures of social life.</title>
        <authorList>
            <person name="Catto M.A."/>
            <person name="Caine P.B."/>
            <person name="Orr S.E."/>
            <person name="Hunt B.G."/>
            <person name="Goodisman M.A.D."/>
        </authorList>
    </citation>
    <scope>NUCLEOTIDE SEQUENCE [LARGE SCALE GENOMIC DNA]</scope>
    <source>
        <strain evidence="1">232</strain>
        <tissue evidence="1">Head and thorax</tissue>
    </source>
</reference>
<evidence type="ECO:0000313" key="1">
    <source>
        <dbReference type="EMBL" id="KAL2721835.1"/>
    </source>
</evidence>
<sequence length="162" mass="18666">MSQVKDVDNKKPEKDEARFAQILRMKEEDKIKKEAMGEHLTGAYATLAFAHACVRTIRGVYRRTPANVGSSGYNQNIKYNKIRTLHNKSPNHHKRISIRDRKEKFLWFQYNKCELLCSGVNGTLKDESKSKNRHNAKKPLVRNFVRLLPLGSKPRIDSGSPM</sequence>
<dbReference type="EMBL" id="JAYRBN010000116">
    <property type="protein sequence ID" value="KAL2721835.1"/>
    <property type="molecule type" value="Genomic_DNA"/>
</dbReference>
<evidence type="ECO:0000313" key="2">
    <source>
        <dbReference type="Proteomes" id="UP001607303"/>
    </source>
</evidence>
<gene>
    <name evidence="1" type="ORF">V1477_020655</name>
</gene>
<protein>
    <submittedName>
        <fullName evidence="1">Uncharacterized protein</fullName>
    </submittedName>
</protein>
<accession>A0ABD2AQA5</accession>